<dbReference type="RefSeq" id="WP_227210136.1">
    <property type="nucleotide sequence ID" value="NZ_BAABZQ010000001.1"/>
</dbReference>
<accession>A0ABQ0BW00</accession>
<reference evidence="1 2" key="1">
    <citation type="submission" date="2024-04" db="EMBL/GenBank/DDBJ databases">
        <title>Defined microbial consortia suppress multidrug-resistant proinflammatory Enterobacteriaceae via ecological control.</title>
        <authorList>
            <person name="Furuichi M."/>
            <person name="Kawaguchi T."/>
            <person name="Pust M."/>
            <person name="Yasuma K."/>
            <person name="Plichta D."/>
            <person name="Hasegawa N."/>
            <person name="Ohya T."/>
            <person name="Bhattarai S."/>
            <person name="Sasajima S."/>
            <person name="Aoto Y."/>
            <person name="Tuganbaev T."/>
            <person name="Yaginuma M."/>
            <person name="Ueda M."/>
            <person name="Okahashi N."/>
            <person name="Amafuji K."/>
            <person name="Kiridooshi Y."/>
            <person name="Sugita K."/>
            <person name="Strazar M."/>
            <person name="Skelly A."/>
            <person name="Suda W."/>
            <person name="Hattori M."/>
            <person name="Nakamoto N."/>
            <person name="Caballero S."/>
            <person name="Norman J."/>
            <person name="Olle B."/>
            <person name="Tanoue T."/>
            <person name="Arita M."/>
            <person name="Bucci V."/>
            <person name="Atarashi K."/>
            <person name="Xavier R."/>
            <person name="Honda K."/>
        </authorList>
    </citation>
    <scope>NUCLEOTIDE SEQUENCE [LARGE SCALE GENOMIC DNA]</scope>
    <source>
        <strain evidence="2">k34-0107-D12</strain>
    </source>
</reference>
<evidence type="ECO:0000313" key="2">
    <source>
        <dbReference type="Proteomes" id="UP001600941"/>
    </source>
</evidence>
<comment type="caution">
    <text evidence="1">The sequence shown here is derived from an EMBL/GenBank/DDBJ whole genome shotgun (WGS) entry which is preliminary data.</text>
</comment>
<dbReference type="Proteomes" id="UP001600941">
    <property type="component" value="Unassembled WGS sequence"/>
</dbReference>
<dbReference type="EMBL" id="BAABZQ010000001">
    <property type="protein sequence ID" value="GAA6500713.1"/>
    <property type="molecule type" value="Genomic_DNA"/>
</dbReference>
<evidence type="ECO:0000313" key="1">
    <source>
        <dbReference type="EMBL" id="GAA6500713.1"/>
    </source>
</evidence>
<keyword evidence="2" id="KW-1185">Reference proteome</keyword>
<organism evidence="1 2">
    <name type="scientific">Blautia parvula</name>
    <dbReference type="NCBI Taxonomy" id="2877527"/>
    <lineage>
        <taxon>Bacteria</taxon>
        <taxon>Bacillati</taxon>
        <taxon>Bacillota</taxon>
        <taxon>Clostridia</taxon>
        <taxon>Lachnospirales</taxon>
        <taxon>Lachnospiraceae</taxon>
        <taxon>Blautia</taxon>
    </lineage>
</organism>
<name>A0ABQ0BW00_9FIRM</name>
<proteinExistence type="predicted"/>
<gene>
    <name evidence="1" type="ORF">K340107D12_35290</name>
</gene>
<protein>
    <recommendedName>
        <fullName evidence="3">Phage protein</fullName>
    </recommendedName>
</protein>
<evidence type="ECO:0008006" key="3">
    <source>
        <dbReference type="Google" id="ProtNLM"/>
    </source>
</evidence>
<sequence length="83" mass="9515">MKLKSDIDYAAFFKQAKHCQGNVYYHTEEGDHMNLKSVLSMYVFATLNAASDAFPKGEVLCDAPEDYDRLMDYLILQNEKQKG</sequence>